<dbReference type="InterPro" id="IPR005119">
    <property type="entry name" value="LysR_subst-bd"/>
</dbReference>
<dbReference type="RefSeq" id="WP_083726908.1">
    <property type="nucleotide sequence ID" value="NZ_FOUD01000006.1"/>
</dbReference>
<dbReference type="STRING" id="254161.SAMN05216256_106144"/>
<dbReference type="Pfam" id="PF00126">
    <property type="entry name" value="HTH_1"/>
    <property type="match status" value="1"/>
</dbReference>
<dbReference type="PANTHER" id="PTHR30537">
    <property type="entry name" value="HTH-TYPE TRANSCRIPTIONAL REGULATOR"/>
    <property type="match status" value="1"/>
</dbReference>
<gene>
    <name evidence="6" type="ORF">BXT89_08950</name>
</gene>
<evidence type="ECO:0000256" key="2">
    <source>
        <dbReference type="ARBA" id="ARBA00023015"/>
    </source>
</evidence>
<dbReference type="Pfam" id="PF03466">
    <property type="entry name" value="LysR_substrate"/>
    <property type="match status" value="1"/>
</dbReference>
<proteinExistence type="inferred from homology"/>
<evidence type="ECO:0000256" key="4">
    <source>
        <dbReference type="ARBA" id="ARBA00023163"/>
    </source>
</evidence>
<organism evidence="6 7">
    <name type="scientific">Halopseudomonas pachastrellae</name>
    <dbReference type="NCBI Taxonomy" id="254161"/>
    <lineage>
        <taxon>Bacteria</taxon>
        <taxon>Pseudomonadati</taxon>
        <taxon>Pseudomonadota</taxon>
        <taxon>Gammaproteobacteria</taxon>
        <taxon>Pseudomonadales</taxon>
        <taxon>Pseudomonadaceae</taxon>
        <taxon>Halopseudomonas</taxon>
    </lineage>
</organism>
<comment type="similarity">
    <text evidence="1">Belongs to the LysR transcriptional regulatory family.</text>
</comment>
<dbReference type="PROSITE" id="PS50931">
    <property type="entry name" value="HTH_LYSR"/>
    <property type="match status" value="1"/>
</dbReference>
<dbReference type="GO" id="GO:0043565">
    <property type="term" value="F:sequence-specific DNA binding"/>
    <property type="evidence" value="ECO:0007669"/>
    <property type="project" value="TreeGrafter"/>
</dbReference>
<evidence type="ECO:0000259" key="5">
    <source>
        <dbReference type="PROSITE" id="PS50931"/>
    </source>
</evidence>
<keyword evidence="3" id="KW-0238">DNA-binding</keyword>
<reference evidence="6 7" key="1">
    <citation type="submission" date="2017-01" db="EMBL/GenBank/DDBJ databases">
        <title>Draft genome sequence of Pseudomonas pachastrellae type strain CCUG 46540T from a deep sea.</title>
        <authorList>
            <person name="Gomila M."/>
            <person name="Mulet M."/>
            <person name="Lalucat J."/>
            <person name="Garcia-Valdes E."/>
        </authorList>
    </citation>
    <scope>NUCLEOTIDE SEQUENCE [LARGE SCALE GENOMIC DNA]</scope>
    <source>
        <strain evidence="6 7">CCUG 46540</strain>
    </source>
</reference>
<dbReference type="OrthoDB" id="5671700at2"/>
<dbReference type="EMBL" id="MUBC01000016">
    <property type="protein sequence ID" value="ONM44229.1"/>
    <property type="molecule type" value="Genomic_DNA"/>
</dbReference>
<name>A0A1S8DHA6_9GAMM</name>
<evidence type="ECO:0000313" key="6">
    <source>
        <dbReference type="EMBL" id="ONM44229.1"/>
    </source>
</evidence>
<evidence type="ECO:0000256" key="3">
    <source>
        <dbReference type="ARBA" id="ARBA00023125"/>
    </source>
</evidence>
<dbReference type="InterPro" id="IPR000847">
    <property type="entry name" value="LysR_HTH_N"/>
</dbReference>
<evidence type="ECO:0000313" key="7">
    <source>
        <dbReference type="Proteomes" id="UP000242847"/>
    </source>
</evidence>
<protein>
    <recommendedName>
        <fullName evidence="5">HTH lysR-type domain-containing protein</fullName>
    </recommendedName>
</protein>
<dbReference type="Gene3D" id="1.10.10.10">
    <property type="entry name" value="Winged helix-like DNA-binding domain superfamily/Winged helix DNA-binding domain"/>
    <property type="match status" value="1"/>
</dbReference>
<dbReference type="GO" id="GO:0006351">
    <property type="term" value="P:DNA-templated transcription"/>
    <property type="evidence" value="ECO:0007669"/>
    <property type="project" value="TreeGrafter"/>
</dbReference>
<dbReference type="Gene3D" id="3.40.190.290">
    <property type="match status" value="1"/>
</dbReference>
<dbReference type="SUPFAM" id="SSF53850">
    <property type="entry name" value="Periplasmic binding protein-like II"/>
    <property type="match status" value="1"/>
</dbReference>
<sequence length="306" mass="34297">MQDLNDLLCFARVVRYGGFAAAERATGERKSKLSKRVARLETDFGARLIERSTRSFRVTDIGRELYRECEVILQRLEASEALAMTARDEVRGTVRVAMSAGMLEYLGRTTLVDFMSRYPEVRLQLRLSSQRVDLINERIDVAFRVATRFDTDQSLAMRSLGVGARILAASPALLQRLGGAPETLDDLARFPTLSVGEMLERDRWEFANDVGETCDHHHVPHFSSGDLQLICEAAVAGRGVVLLPEHICEAEIRSGRLVHILPQWHALEGQIHMVFTTPRGMLPPVRAFIDHCVETLAQRGGRGSWT</sequence>
<dbReference type="PANTHER" id="PTHR30537:SF31">
    <property type="entry name" value="TRANSCRIPTIONAL REGULATOR, LYSR FAMILY"/>
    <property type="match status" value="1"/>
</dbReference>
<dbReference type="InterPro" id="IPR036390">
    <property type="entry name" value="WH_DNA-bd_sf"/>
</dbReference>
<dbReference type="GO" id="GO:0003700">
    <property type="term" value="F:DNA-binding transcription factor activity"/>
    <property type="evidence" value="ECO:0007669"/>
    <property type="project" value="InterPro"/>
</dbReference>
<accession>A0A1S8DHA6</accession>
<keyword evidence="2" id="KW-0805">Transcription regulation</keyword>
<dbReference type="AlphaFoldDB" id="A0A1S8DHA6"/>
<dbReference type="Proteomes" id="UP000242847">
    <property type="component" value="Unassembled WGS sequence"/>
</dbReference>
<dbReference type="InterPro" id="IPR058163">
    <property type="entry name" value="LysR-type_TF_proteobact-type"/>
</dbReference>
<dbReference type="SUPFAM" id="SSF46785">
    <property type="entry name" value="Winged helix' DNA-binding domain"/>
    <property type="match status" value="1"/>
</dbReference>
<evidence type="ECO:0000256" key="1">
    <source>
        <dbReference type="ARBA" id="ARBA00009437"/>
    </source>
</evidence>
<keyword evidence="4" id="KW-0804">Transcription</keyword>
<comment type="caution">
    <text evidence="6">The sequence shown here is derived from an EMBL/GenBank/DDBJ whole genome shotgun (WGS) entry which is preliminary data.</text>
</comment>
<keyword evidence="7" id="KW-1185">Reference proteome</keyword>
<dbReference type="InterPro" id="IPR036388">
    <property type="entry name" value="WH-like_DNA-bd_sf"/>
</dbReference>
<feature type="domain" description="HTH lysR-type" evidence="5">
    <location>
        <begin position="1"/>
        <end position="59"/>
    </location>
</feature>